<dbReference type="InterPro" id="IPR001279">
    <property type="entry name" value="Metallo-B-lactamas"/>
</dbReference>
<dbReference type="SMART" id="SM00849">
    <property type="entry name" value="Lactamase_B"/>
    <property type="match status" value="1"/>
</dbReference>
<organism evidence="3 4">
    <name type="scientific">Cellulomonas gelida</name>
    <dbReference type="NCBI Taxonomy" id="1712"/>
    <lineage>
        <taxon>Bacteria</taxon>
        <taxon>Bacillati</taxon>
        <taxon>Actinomycetota</taxon>
        <taxon>Actinomycetes</taxon>
        <taxon>Micrococcales</taxon>
        <taxon>Cellulomonadaceae</taxon>
        <taxon>Cellulomonas</taxon>
    </lineage>
</organism>
<evidence type="ECO:0000313" key="3">
    <source>
        <dbReference type="EMBL" id="GEA85425.1"/>
    </source>
</evidence>
<dbReference type="Pfam" id="PF00753">
    <property type="entry name" value="Lactamase_B"/>
    <property type="match status" value="1"/>
</dbReference>
<dbReference type="Gene3D" id="3.60.15.10">
    <property type="entry name" value="Ribonuclease Z/Hydroxyacylglutathione hydrolase-like"/>
    <property type="match status" value="1"/>
</dbReference>
<feature type="compositionally biased region" description="Basic and acidic residues" evidence="1">
    <location>
        <begin position="111"/>
        <end position="120"/>
    </location>
</feature>
<gene>
    <name evidence="3" type="ORF">CGE01nite_26760</name>
</gene>
<comment type="caution">
    <text evidence="3">The sequence shown here is derived from an EMBL/GenBank/DDBJ whole genome shotgun (WGS) entry which is preliminary data.</text>
</comment>
<evidence type="ECO:0000313" key="4">
    <source>
        <dbReference type="Proteomes" id="UP000320461"/>
    </source>
</evidence>
<sequence length="286" mass="29851">MLVEVAPGVHVATSEVYTTTSTIVVGDDGACLVVDPAVTARDVAGLGAALRARGWRAVAVWSTHAHWDHVLDGAGLSGVPRWATWSGEGIDDVTVARLAAQRDADDELARALRDRPDDRPAPIAPLPRPAALRPETPGAAPTGAWRVLDHEATGWPGPRTLVLSHRAHAPGHSALLLPETGVLVAGDMLSDLEIPLLDDHAADPVGDHLAALDAFASCGAGIVVPGHGTVGADLAERVAADRAYLSALARGEDTDDARLAAPAQRAAHEQQRELVLRRPGRPTAPR</sequence>
<evidence type="ECO:0000256" key="1">
    <source>
        <dbReference type="SAM" id="MobiDB-lite"/>
    </source>
</evidence>
<feature type="domain" description="Metallo-beta-lactamase" evidence="2">
    <location>
        <begin position="19"/>
        <end position="227"/>
    </location>
</feature>
<accession>A0A4Y3KQG5</accession>
<dbReference type="AlphaFoldDB" id="A0A4Y3KQG5"/>
<protein>
    <submittedName>
        <fullName evidence="3">MBL fold metallo-hydrolase</fullName>
    </submittedName>
</protein>
<feature type="region of interest" description="Disordered" evidence="1">
    <location>
        <begin position="255"/>
        <end position="286"/>
    </location>
</feature>
<reference evidence="3 4" key="1">
    <citation type="submission" date="2019-06" db="EMBL/GenBank/DDBJ databases">
        <title>Whole genome shotgun sequence of Cellulomonas gelida NBRC 3748.</title>
        <authorList>
            <person name="Hosoyama A."/>
            <person name="Uohara A."/>
            <person name="Ohji S."/>
            <person name="Ichikawa N."/>
        </authorList>
    </citation>
    <scope>NUCLEOTIDE SEQUENCE [LARGE SCALE GENOMIC DNA]</scope>
    <source>
        <strain evidence="3 4">NBRC 3748</strain>
    </source>
</reference>
<dbReference type="RefSeq" id="WP_170210975.1">
    <property type="nucleotide sequence ID" value="NZ_BJLQ01000034.1"/>
</dbReference>
<dbReference type="PANTHER" id="PTHR42951">
    <property type="entry name" value="METALLO-BETA-LACTAMASE DOMAIN-CONTAINING"/>
    <property type="match status" value="1"/>
</dbReference>
<dbReference type="GO" id="GO:0016787">
    <property type="term" value="F:hydrolase activity"/>
    <property type="evidence" value="ECO:0007669"/>
    <property type="project" value="UniProtKB-KW"/>
</dbReference>
<dbReference type="InterPro" id="IPR050855">
    <property type="entry name" value="NDM-1-like"/>
</dbReference>
<dbReference type="EMBL" id="BJLQ01000034">
    <property type="protein sequence ID" value="GEA85425.1"/>
    <property type="molecule type" value="Genomic_DNA"/>
</dbReference>
<keyword evidence="4" id="KW-1185">Reference proteome</keyword>
<dbReference type="Proteomes" id="UP000320461">
    <property type="component" value="Unassembled WGS sequence"/>
</dbReference>
<dbReference type="SUPFAM" id="SSF56281">
    <property type="entry name" value="Metallo-hydrolase/oxidoreductase"/>
    <property type="match status" value="1"/>
</dbReference>
<dbReference type="PANTHER" id="PTHR42951:SF22">
    <property type="entry name" value="METALLO BETA-LACTAMASE SUPERFAMILY LIPOPROTEIN"/>
    <property type="match status" value="1"/>
</dbReference>
<keyword evidence="3" id="KW-0378">Hydrolase</keyword>
<dbReference type="InterPro" id="IPR036866">
    <property type="entry name" value="RibonucZ/Hydroxyglut_hydro"/>
</dbReference>
<feature type="compositionally biased region" description="Basic and acidic residues" evidence="1">
    <location>
        <begin position="266"/>
        <end position="276"/>
    </location>
</feature>
<name>A0A4Y3KQG5_9CELL</name>
<feature type="region of interest" description="Disordered" evidence="1">
    <location>
        <begin position="111"/>
        <end position="142"/>
    </location>
</feature>
<proteinExistence type="predicted"/>
<evidence type="ECO:0000259" key="2">
    <source>
        <dbReference type="SMART" id="SM00849"/>
    </source>
</evidence>